<name>A0A8D0H887_SPHPU</name>
<feature type="region of interest" description="Disordered" evidence="1">
    <location>
        <begin position="105"/>
        <end position="166"/>
    </location>
</feature>
<feature type="region of interest" description="Disordered" evidence="1">
    <location>
        <begin position="462"/>
        <end position="595"/>
    </location>
</feature>
<dbReference type="PANTHER" id="PTHR14931">
    <property type="entry name" value="GENE 340-RELATED"/>
    <property type="match status" value="1"/>
</dbReference>
<protein>
    <submittedName>
        <fullName evidence="2">Uncharacterized protein</fullName>
    </submittedName>
</protein>
<sequence>MVRLCTHHQRQFIRVLNDIYTEVQPGGDGQRLPESGTMETSVCSSGCSQQCTETPTCSESKHPSSVDSDAEQSGPPGSLRLLGQTLKQAAELKAIDTKENFSAVGKRDLPDLSPIKLSSASPKDSPSQGYLTTSNSSSLNFHPVAKSPEGQALGSEPETGARRCEEDRAGIAARAAASAVTSEDSLDACLGAQMNSCYKVLPEETWNPSGFTASSPRMAGKENARQCSSKASLHQEGEVNDQEARPKQDNPLQALGKSKGGYLQGGLHPADKAPFDDWLPAAPAMPVLHKASNGHSRTKAASASIRTTRKSKRASGLRINDYDNQCDVVYISQPITECNFESQRSVSSRKTARKSTRGYYFNGECCELPTVRTLVRSSRGEERSSAPVLRTDVLLVPKQGIVLLSGSSPPGAAHAVEGDGDRRSPLQALLKEAPPCTGDKDSAEVSSLDSQLQEVSLLELREASPTRPSAALSPPPCPGNVKEDGSSASPAVATSCSPAERGKGRTWQPLERADADVSLGASSSPDPSRDCSDTVTADSALPSLSEAAEEEEGSLCLETPSTPEPPAGVDSEPPAGVDSEPPAGVDSEPPAGVDS</sequence>
<organism evidence="2 3">
    <name type="scientific">Sphenodon punctatus</name>
    <name type="common">Tuatara</name>
    <name type="synonym">Hatteria punctata</name>
    <dbReference type="NCBI Taxonomy" id="8508"/>
    <lineage>
        <taxon>Eukaryota</taxon>
        <taxon>Metazoa</taxon>
        <taxon>Chordata</taxon>
        <taxon>Craniata</taxon>
        <taxon>Vertebrata</taxon>
        <taxon>Euteleostomi</taxon>
        <taxon>Lepidosauria</taxon>
        <taxon>Sphenodontia</taxon>
        <taxon>Sphenodontidae</taxon>
        <taxon>Sphenodon</taxon>
    </lineage>
</organism>
<feature type="region of interest" description="Disordered" evidence="1">
    <location>
        <begin position="54"/>
        <end position="79"/>
    </location>
</feature>
<keyword evidence="3" id="KW-1185">Reference proteome</keyword>
<dbReference type="PANTHER" id="PTHR14931:SF2">
    <property type="entry name" value="LIGAND DEPENDENT NUCLEAR RECEPTOR COREPRESSOR"/>
    <property type="match status" value="1"/>
</dbReference>
<feature type="compositionally biased region" description="Basic and acidic residues" evidence="1">
    <location>
        <begin position="233"/>
        <end position="248"/>
    </location>
</feature>
<dbReference type="AlphaFoldDB" id="A0A8D0H887"/>
<dbReference type="Proteomes" id="UP000694392">
    <property type="component" value="Unplaced"/>
</dbReference>
<feature type="compositionally biased region" description="Polar residues" evidence="1">
    <location>
        <begin position="116"/>
        <end position="140"/>
    </location>
</feature>
<evidence type="ECO:0000313" key="3">
    <source>
        <dbReference type="Proteomes" id="UP000694392"/>
    </source>
</evidence>
<dbReference type="OMA" id="ITECNFE"/>
<feature type="region of interest" description="Disordered" evidence="1">
    <location>
        <begin position="209"/>
        <end position="263"/>
    </location>
</feature>
<reference evidence="2" key="2">
    <citation type="submission" date="2025-09" db="UniProtKB">
        <authorList>
            <consortium name="Ensembl"/>
        </authorList>
    </citation>
    <scope>IDENTIFICATION</scope>
</reference>
<reference evidence="2" key="1">
    <citation type="submission" date="2025-08" db="UniProtKB">
        <authorList>
            <consortium name="Ensembl"/>
        </authorList>
    </citation>
    <scope>IDENTIFICATION</scope>
</reference>
<dbReference type="Ensembl" id="ENSSPUT00000016729.1">
    <property type="protein sequence ID" value="ENSSPUP00000015690.1"/>
    <property type="gene ID" value="ENSSPUG00000012129.1"/>
</dbReference>
<evidence type="ECO:0000313" key="2">
    <source>
        <dbReference type="Ensembl" id="ENSSPUP00000015690.1"/>
    </source>
</evidence>
<dbReference type="GeneTree" id="ENSGT00940000154965"/>
<feature type="compositionally biased region" description="Low complexity" evidence="1">
    <location>
        <begin position="537"/>
        <end position="546"/>
    </location>
</feature>
<accession>A0A8D0H887</accession>
<feature type="compositionally biased region" description="Polar residues" evidence="1">
    <location>
        <begin position="486"/>
        <end position="497"/>
    </location>
</feature>
<proteinExistence type="predicted"/>
<evidence type="ECO:0000256" key="1">
    <source>
        <dbReference type="SAM" id="MobiDB-lite"/>
    </source>
</evidence>